<evidence type="ECO:0000256" key="1">
    <source>
        <dbReference type="ARBA" id="ARBA00022729"/>
    </source>
</evidence>
<keyword evidence="2" id="KW-1133">Transmembrane helix</keyword>
<evidence type="ECO:0000313" key="4">
    <source>
        <dbReference type="EMBL" id="MFD0983570.1"/>
    </source>
</evidence>
<dbReference type="PROSITE" id="PS51257">
    <property type="entry name" value="PROKAR_LIPOPROTEIN"/>
    <property type="match status" value="1"/>
</dbReference>
<feature type="transmembrane region" description="Helical" evidence="2">
    <location>
        <begin position="229"/>
        <end position="250"/>
    </location>
</feature>
<dbReference type="EMBL" id="JBHTIZ010000011">
    <property type="protein sequence ID" value="MFD0983570.1"/>
    <property type="molecule type" value="Genomic_DNA"/>
</dbReference>
<sequence>MNKAIIKSIFYFIFLALTLQSCKSIITTRKEVEYFNDVKIGSQDKILYFENKIQINDILSIRIDELLPEAVQPYNLPMEVTNQLSGYLVSYEGKVVIPRLGPVEVAGKTITQVEATINKLLIDKGLVKEPNSIVRIINARVTVVGVSNVNSIVSFGINNTLTILQAVGNIAPAGIKNDIVLIREEDGQRIYRKLDITKIDLVNSPYYYLKQNDVIYIKPNGPTVLQSGWLTSVGSILSVFTSSLALYLLLSR</sequence>
<accession>A0ABW3J0Y9</accession>
<dbReference type="Pfam" id="PF02563">
    <property type="entry name" value="Poly_export"/>
    <property type="match status" value="1"/>
</dbReference>
<keyword evidence="5" id="KW-1185">Reference proteome</keyword>
<feature type="domain" description="Polysaccharide export protein N-terminal" evidence="3">
    <location>
        <begin position="52"/>
        <end position="136"/>
    </location>
</feature>
<evidence type="ECO:0000313" key="5">
    <source>
        <dbReference type="Proteomes" id="UP001597051"/>
    </source>
</evidence>
<reference evidence="5" key="1">
    <citation type="journal article" date="2019" name="Int. J. Syst. Evol. Microbiol.">
        <title>The Global Catalogue of Microorganisms (GCM) 10K type strain sequencing project: providing services to taxonomists for standard genome sequencing and annotation.</title>
        <authorList>
            <consortium name="The Broad Institute Genomics Platform"/>
            <consortium name="The Broad Institute Genome Sequencing Center for Infectious Disease"/>
            <person name="Wu L."/>
            <person name="Ma J."/>
        </authorList>
    </citation>
    <scope>NUCLEOTIDE SEQUENCE [LARGE SCALE GENOMIC DNA]</scope>
    <source>
        <strain evidence="5">CECT 7649</strain>
    </source>
</reference>
<dbReference type="RefSeq" id="WP_379754007.1">
    <property type="nucleotide sequence ID" value="NZ_JBHSYB010000012.1"/>
</dbReference>
<dbReference type="Gene3D" id="3.30.1950.10">
    <property type="entry name" value="wza like domain"/>
    <property type="match status" value="1"/>
</dbReference>
<keyword evidence="2" id="KW-0472">Membrane</keyword>
<evidence type="ECO:0000256" key="2">
    <source>
        <dbReference type="SAM" id="Phobius"/>
    </source>
</evidence>
<dbReference type="PANTHER" id="PTHR33619">
    <property type="entry name" value="POLYSACCHARIDE EXPORT PROTEIN GFCE-RELATED"/>
    <property type="match status" value="1"/>
</dbReference>
<gene>
    <name evidence="4" type="ORF">ACFQ0S_03675</name>
</gene>
<evidence type="ECO:0000259" key="3">
    <source>
        <dbReference type="Pfam" id="PF02563"/>
    </source>
</evidence>
<dbReference type="PANTHER" id="PTHR33619:SF3">
    <property type="entry name" value="POLYSACCHARIDE EXPORT PROTEIN GFCE-RELATED"/>
    <property type="match status" value="1"/>
</dbReference>
<keyword evidence="2" id="KW-0812">Transmembrane</keyword>
<organism evidence="4 5">
    <name type="scientific">Flavobacterium myungsuense</name>
    <dbReference type="NCBI Taxonomy" id="651823"/>
    <lineage>
        <taxon>Bacteria</taxon>
        <taxon>Pseudomonadati</taxon>
        <taxon>Bacteroidota</taxon>
        <taxon>Flavobacteriia</taxon>
        <taxon>Flavobacteriales</taxon>
        <taxon>Flavobacteriaceae</taxon>
        <taxon>Flavobacterium</taxon>
    </lineage>
</organism>
<keyword evidence="1" id="KW-0732">Signal</keyword>
<comment type="caution">
    <text evidence="4">The sequence shown here is derived from an EMBL/GenBank/DDBJ whole genome shotgun (WGS) entry which is preliminary data.</text>
</comment>
<dbReference type="InterPro" id="IPR049712">
    <property type="entry name" value="Poly_export"/>
</dbReference>
<protein>
    <submittedName>
        <fullName evidence="4">Polysaccharide biosynthesis/export family protein</fullName>
    </submittedName>
</protein>
<dbReference type="InterPro" id="IPR003715">
    <property type="entry name" value="Poly_export_N"/>
</dbReference>
<dbReference type="Proteomes" id="UP001597051">
    <property type="component" value="Unassembled WGS sequence"/>
</dbReference>
<name>A0ABW3J0Y9_9FLAO</name>
<proteinExistence type="predicted"/>